<dbReference type="GO" id="GO:0005509">
    <property type="term" value="F:calcium ion binding"/>
    <property type="evidence" value="ECO:0007669"/>
    <property type="project" value="InterPro"/>
</dbReference>
<evidence type="ECO:0000256" key="11">
    <source>
        <dbReference type="ARBA" id="ARBA00023157"/>
    </source>
</evidence>
<dbReference type="PROSITE" id="PS50026">
    <property type="entry name" value="EGF_3"/>
    <property type="match status" value="1"/>
</dbReference>
<keyword evidence="21" id="KW-1185">Reference proteome</keyword>
<dbReference type="Proteomes" id="UP001295444">
    <property type="component" value="Chromosome 12"/>
</dbReference>
<dbReference type="Pfam" id="PF00059">
    <property type="entry name" value="Lectin_C"/>
    <property type="match status" value="1"/>
</dbReference>
<sequence>MFCIILMLHLLVSLSSGELKEQDALCGPGDACYTVFHSRHTFLDSWRACRDRGGNLATIKNSQEAALVEQLLTSSVSSRSDGFTNKQRFWIGLQRQPRQCAPQKPLRGFTWTTGDQDTAFTNWAHQAISVGSPSSCSAARCVAIGLGNEKPEDDFKWLEGSCTLNVEGFVCKYRYQGMCPALAERVVSYSAPFGYEGTWLDQLPFGTVAMVSCEGQPQDMSVLCMLKEDGTVGWNMDEPLCQRHFSRQCQGCQQLCEGGVCSCHEGYLLQPDGRSCEPVDDMSYEDHTSEQGCPCQYQCVSHSGMGKGYQCICPNGYQLANDGHNCDDIDECEEEYDRCDHACQNTPGSYVCSCDLGFALSEDEPGHCVDVDECRIAHVCQQMCVNYDGGFECFCSEGYELDSDRVNCKLTSYNPNLPMTTSEEEGEDESYPDEDDSRFVDSIQTEWEQAGATYGGRRGTWESTDIVKAEDRTIVGDNIDKVKTTSSVEEIWLNREEYIDADPTMHEQDSTTNSLVDLETEGYHLPSTTTQPVQKTSLVIRQEKETTNFQTTSSRLYLTSSTMAASLSSESNPITQNEAFVTLLESKITTDTSSTAEPGTTKASWDIIKESTVAVKENIVNPTTEVLEVEDALSTLSSESPLHKYSGTISPIKTSASPLPQESRIKRDNRWLIVALLVPLCVFLVIMLAMGIVYCTRCGGETKPRSVTDCYHWVTGGGPEKGLP</sequence>
<dbReference type="PROSITE" id="PS50041">
    <property type="entry name" value="C_TYPE_LECTIN_2"/>
    <property type="match status" value="1"/>
</dbReference>
<feature type="chain" id="PRO_5041919301" evidence="17">
    <location>
        <begin position="18"/>
        <end position="724"/>
    </location>
</feature>
<keyword evidence="9 16" id="KW-1133">Transmembrane helix</keyword>
<feature type="signal peptide" evidence="17">
    <location>
        <begin position="1"/>
        <end position="17"/>
    </location>
</feature>
<dbReference type="SMART" id="SM00181">
    <property type="entry name" value="EGF"/>
    <property type="match status" value="4"/>
</dbReference>
<evidence type="ECO:0000256" key="5">
    <source>
        <dbReference type="ARBA" id="ARBA00022692"/>
    </source>
</evidence>
<dbReference type="PANTHER" id="PTHR14789">
    <property type="entry name" value="CHONDROLECTIN VARIANT CHODLFDELTAE"/>
    <property type="match status" value="1"/>
</dbReference>
<evidence type="ECO:0000256" key="9">
    <source>
        <dbReference type="ARBA" id="ARBA00022989"/>
    </source>
</evidence>
<dbReference type="InterPro" id="IPR049883">
    <property type="entry name" value="NOTCH1_EGF-like"/>
</dbReference>
<dbReference type="CDD" id="cd00054">
    <property type="entry name" value="EGF_CA"/>
    <property type="match status" value="1"/>
</dbReference>
<feature type="region of interest" description="Disordered" evidence="15">
    <location>
        <begin position="416"/>
        <end position="436"/>
    </location>
</feature>
<evidence type="ECO:0000256" key="2">
    <source>
        <dbReference type="ARBA" id="ARBA00022536"/>
    </source>
</evidence>
<dbReference type="GO" id="GO:0016477">
    <property type="term" value="P:cell migration"/>
    <property type="evidence" value="ECO:0007669"/>
    <property type="project" value="TreeGrafter"/>
</dbReference>
<evidence type="ECO:0000256" key="6">
    <source>
        <dbReference type="ARBA" id="ARBA00022729"/>
    </source>
</evidence>
<dbReference type="PROSITE" id="PS00010">
    <property type="entry name" value="ASX_HYDROXYL"/>
    <property type="match status" value="2"/>
</dbReference>
<dbReference type="InterPro" id="IPR026823">
    <property type="entry name" value="cEGF"/>
</dbReference>
<evidence type="ECO:0000256" key="15">
    <source>
        <dbReference type="SAM" id="MobiDB-lite"/>
    </source>
</evidence>
<evidence type="ECO:0000256" key="1">
    <source>
        <dbReference type="ARBA" id="ARBA00004479"/>
    </source>
</evidence>
<evidence type="ECO:0000259" key="18">
    <source>
        <dbReference type="PROSITE" id="PS50026"/>
    </source>
</evidence>
<dbReference type="AlphaFoldDB" id="A0AAD1TEP9"/>
<dbReference type="PANTHER" id="PTHR14789:SF4">
    <property type="entry name" value="ENDOSIALIN"/>
    <property type="match status" value="1"/>
</dbReference>
<dbReference type="InterPro" id="IPR016187">
    <property type="entry name" value="CTDL_fold"/>
</dbReference>
<dbReference type="InterPro" id="IPR001304">
    <property type="entry name" value="C-type_lectin-like"/>
</dbReference>
<proteinExistence type="predicted"/>
<dbReference type="GO" id="GO:0006897">
    <property type="term" value="P:endocytosis"/>
    <property type="evidence" value="ECO:0007669"/>
    <property type="project" value="UniProtKB-KW"/>
</dbReference>
<dbReference type="InterPro" id="IPR009030">
    <property type="entry name" value="Growth_fac_rcpt_cys_sf"/>
</dbReference>
<dbReference type="PROSITE" id="PS01186">
    <property type="entry name" value="EGF_2"/>
    <property type="match status" value="1"/>
</dbReference>
<evidence type="ECO:0000256" key="7">
    <source>
        <dbReference type="ARBA" id="ARBA00022734"/>
    </source>
</evidence>
<dbReference type="Gene3D" id="3.10.100.10">
    <property type="entry name" value="Mannose-Binding Protein A, subunit A"/>
    <property type="match status" value="1"/>
</dbReference>
<keyword evidence="6 17" id="KW-0732">Signal</keyword>
<feature type="compositionally biased region" description="Acidic residues" evidence="15">
    <location>
        <begin position="422"/>
        <end position="436"/>
    </location>
</feature>
<evidence type="ECO:0000256" key="8">
    <source>
        <dbReference type="ARBA" id="ARBA00022737"/>
    </source>
</evidence>
<comment type="subcellular location">
    <subcellularLocation>
        <location evidence="1">Membrane</location>
        <topology evidence="1">Single-pass type I membrane protein</topology>
    </subcellularLocation>
</comment>
<dbReference type="GO" id="GO:0050840">
    <property type="term" value="F:extracellular matrix binding"/>
    <property type="evidence" value="ECO:0007669"/>
    <property type="project" value="TreeGrafter"/>
</dbReference>
<feature type="domain" description="EGF-like" evidence="18">
    <location>
        <begin position="328"/>
        <end position="364"/>
    </location>
</feature>
<dbReference type="EMBL" id="OW240923">
    <property type="protein sequence ID" value="CAH2324963.1"/>
    <property type="molecule type" value="Genomic_DNA"/>
</dbReference>
<evidence type="ECO:0000256" key="16">
    <source>
        <dbReference type="SAM" id="Phobius"/>
    </source>
</evidence>
<dbReference type="PROSITE" id="PS01187">
    <property type="entry name" value="EGF_CA"/>
    <property type="match status" value="1"/>
</dbReference>
<comment type="caution">
    <text evidence="14">Lacks conserved residue(s) required for the propagation of feature annotation.</text>
</comment>
<dbReference type="InterPro" id="IPR018097">
    <property type="entry name" value="EGF_Ca-bd_CS"/>
</dbReference>
<keyword evidence="12" id="KW-0675">Receptor</keyword>
<reference evidence="20" key="1">
    <citation type="submission" date="2022-03" db="EMBL/GenBank/DDBJ databases">
        <authorList>
            <person name="Alioto T."/>
            <person name="Alioto T."/>
            <person name="Gomez Garrido J."/>
        </authorList>
    </citation>
    <scope>NUCLEOTIDE SEQUENCE</scope>
</reference>
<dbReference type="SMART" id="SM00034">
    <property type="entry name" value="CLECT"/>
    <property type="match status" value="1"/>
</dbReference>
<dbReference type="GO" id="GO:0030246">
    <property type="term" value="F:carbohydrate binding"/>
    <property type="evidence" value="ECO:0007669"/>
    <property type="project" value="UniProtKB-KW"/>
</dbReference>
<evidence type="ECO:0000256" key="12">
    <source>
        <dbReference type="ARBA" id="ARBA00023170"/>
    </source>
</evidence>
<dbReference type="FunFam" id="2.10.25.10:FF:000009">
    <property type="entry name" value="Low-density lipoprotein receptor isoform 1"/>
    <property type="match status" value="2"/>
</dbReference>
<feature type="transmembrane region" description="Helical" evidence="16">
    <location>
        <begin position="671"/>
        <end position="695"/>
    </location>
</feature>
<dbReference type="InterPro" id="IPR016186">
    <property type="entry name" value="C-type_lectin-like/link_sf"/>
</dbReference>
<keyword evidence="7" id="KW-0430">Lectin</keyword>
<dbReference type="InterPro" id="IPR000742">
    <property type="entry name" value="EGF"/>
</dbReference>
<dbReference type="SUPFAM" id="SSF57184">
    <property type="entry name" value="Growth factor receptor domain"/>
    <property type="match status" value="1"/>
</dbReference>
<dbReference type="CDD" id="cd03600">
    <property type="entry name" value="CLECT_thrombomodulin_like"/>
    <property type="match status" value="1"/>
</dbReference>
<dbReference type="GO" id="GO:0031012">
    <property type="term" value="C:extracellular matrix"/>
    <property type="evidence" value="ECO:0007669"/>
    <property type="project" value="TreeGrafter"/>
</dbReference>
<evidence type="ECO:0000256" key="4">
    <source>
        <dbReference type="ARBA" id="ARBA00022583"/>
    </source>
</evidence>
<keyword evidence="10 16" id="KW-0472">Membrane</keyword>
<dbReference type="SUPFAM" id="SSF56436">
    <property type="entry name" value="C-type lectin-like"/>
    <property type="match status" value="1"/>
</dbReference>
<dbReference type="GO" id="GO:0009897">
    <property type="term" value="C:external side of plasma membrane"/>
    <property type="evidence" value="ECO:0007669"/>
    <property type="project" value="TreeGrafter"/>
</dbReference>
<evidence type="ECO:0000256" key="3">
    <source>
        <dbReference type="ARBA" id="ARBA00022553"/>
    </source>
</evidence>
<dbReference type="SUPFAM" id="SSF57196">
    <property type="entry name" value="EGF/Laminin"/>
    <property type="match status" value="1"/>
</dbReference>
<evidence type="ECO:0000259" key="19">
    <source>
        <dbReference type="PROSITE" id="PS50041"/>
    </source>
</evidence>
<dbReference type="InterPro" id="IPR051505">
    <property type="entry name" value="C-type_lectin_domain"/>
</dbReference>
<keyword evidence="2 14" id="KW-0245">EGF-like domain</keyword>
<keyword evidence="3" id="KW-0597">Phosphoprotein</keyword>
<dbReference type="InterPro" id="IPR000152">
    <property type="entry name" value="EGF-type_Asp/Asn_hydroxyl_site"/>
</dbReference>
<name>A0AAD1TEP9_PELCU</name>
<accession>A0AAD1TEP9</accession>
<organism evidence="20 21">
    <name type="scientific">Pelobates cultripes</name>
    <name type="common">Western spadefoot toad</name>
    <dbReference type="NCBI Taxonomy" id="61616"/>
    <lineage>
        <taxon>Eukaryota</taxon>
        <taxon>Metazoa</taxon>
        <taxon>Chordata</taxon>
        <taxon>Craniata</taxon>
        <taxon>Vertebrata</taxon>
        <taxon>Euteleostomi</taxon>
        <taxon>Amphibia</taxon>
        <taxon>Batrachia</taxon>
        <taxon>Anura</taxon>
        <taxon>Pelobatoidea</taxon>
        <taxon>Pelobatidae</taxon>
        <taxon>Pelobates</taxon>
    </lineage>
</organism>
<dbReference type="Pfam" id="PF07645">
    <property type="entry name" value="EGF_CA"/>
    <property type="match status" value="1"/>
</dbReference>
<evidence type="ECO:0000313" key="21">
    <source>
        <dbReference type="Proteomes" id="UP001295444"/>
    </source>
</evidence>
<dbReference type="Pfam" id="PF12662">
    <property type="entry name" value="cEGF"/>
    <property type="match status" value="2"/>
</dbReference>
<evidence type="ECO:0000256" key="13">
    <source>
        <dbReference type="ARBA" id="ARBA00023180"/>
    </source>
</evidence>
<dbReference type="InterPro" id="IPR001881">
    <property type="entry name" value="EGF-like_Ca-bd_dom"/>
</dbReference>
<keyword evidence="8" id="KW-0677">Repeat</keyword>
<evidence type="ECO:0000313" key="20">
    <source>
        <dbReference type="EMBL" id="CAH2324963.1"/>
    </source>
</evidence>
<keyword evidence="13" id="KW-0325">Glycoprotein</keyword>
<gene>
    <name evidence="20" type="ORF">PECUL_23A021985</name>
</gene>
<evidence type="ECO:0000256" key="10">
    <source>
        <dbReference type="ARBA" id="ARBA00023136"/>
    </source>
</evidence>
<evidence type="ECO:0000256" key="14">
    <source>
        <dbReference type="PROSITE-ProRule" id="PRU00076"/>
    </source>
</evidence>
<keyword evidence="11" id="KW-1015">Disulfide bond</keyword>
<evidence type="ECO:0000256" key="17">
    <source>
        <dbReference type="SAM" id="SignalP"/>
    </source>
</evidence>
<keyword evidence="5 16" id="KW-0812">Transmembrane</keyword>
<dbReference type="Gene3D" id="2.10.25.10">
    <property type="entry name" value="Laminin"/>
    <property type="match status" value="4"/>
</dbReference>
<dbReference type="SMART" id="SM00179">
    <property type="entry name" value="EGF_CA"/>
    <property type="match status" value="3"/>
</dbReference>
<feature type="domain" description="C-type lectin" evidence="19">
    <location>
        <begin position="28"/>
        <end position="162"/>
    </location>
</feature>
<dbReference type="GO" id="GO:1990430">
    <property type="term" value="F:extracellular matrix protein binding"/>
    <property type="evidence" value="ECO:0007669"/>
    <property type="project" value="TreeGrafter"/>
</dbReference>
<protein>
    <submittedName>
        <fullName evidence="20">Endosialin</fullName>
    </submittedName>
</protein>
<keyword evidence="4" id="KW-0254">Endocytosis</keyword>